<evidence type="ECO:0008006" key="4">
    <source>
        <dbReference type="Google" id="ProtNLM"/>
    </source>
</evidence>
<sequence>MKKSTFKLLACGLVLTTLAITTGCSSNDDKNTDPVNPVTEGRWITVAGALMQTDPGDGNGGTKVYAVSKADAKNPEFSIDVYEKGAPVQSSRTARLQSSVDGNTLFNITYTGANGGEFMTYKVNGAANFVQSGTTVSIANYAGVSPRWVKLFDGDKTGVAVNVTTPVIVQDENKAYKYTRGSATVLAVDLQNILISGFKQYEIPLSAEEEIKGHHIFRLDAPTLNKAGNKLIIGTWMRKTDPLTGKNEATFDRLGSKSIVVDYPSMQNPQVITSTVGFGDTSGYRSFNSFVATDGNIYQATQRDTKNGSYILKINQSNQYDNTYSFSLDTALGVKGSYIDAWRYAGNGIAYAVYTHDGASGQGFVARIDLNAKTAKKVEGIAYDAALDFGQYQGFVVDGNELYIAVTPVGKDGNIYIIDIPTGAVTKGAKLLNKPGNHYIGVF</sequence>
<dbReference type="OrthoDB" id="1122951at2"/>
<accession>A0A227PHJ5</accession>
<dbReference type="EMBL" id="MUGS01000004">
    <property type="protein sequence ID" value="OXG09023.1"/>
    <property type="molecule type" value="Genomic_DNA"/>
</dbReference>
<reference evidence="2 3" key="1">
    <citation type="submission" date="2016-11" db="EMBL/GenBank/DDBJ databases">
        <title>Whole genomes of Flavobacteriaceae.</title>
        <authorList>
            <person name="Stine C."/>
            <person name="Li C."/>
            <person name="Tadesse D."/>
        </authorList>
    </citation>
    <scope>NUCLEOTIDE SEQUENCE [LARGE SCALE GENOMIC DNA]</scope>
    <source>
        <strain evidence="2 3">DSM 24704</strain>
    </source>
</reference>
<comment type="caution">
    <text evidence="2">The sequence shown here is derived from an EMBL/GenBank/DDBJ whole genome shotgun (WGS) entry which is preliminary data.</text>
</comment>
<organism evidence="2 3">
    <name type="scientific">Flavobacterium araucananum</name>
    <dbReference type="NCBI Taxonomy" id="946678"/>
    <lineage>
        <taxon>Bacteria</taxon>
        <taxon>Pseudomonadati</taxon>
        <taxon>Bacteroidota</taxon>
        <taxon>Flavobacteriia</taxon>
        <taxon>Flavobacteriales</taxon>
        <taxon>Flavobacteriaceae</taxon>
        <taxon>Flavobacterium</taxon>
    </lineage>
</organism>
<dbReference type="PROSITE" id="PS51257">
    <property type="entry name" value="PROKAR_LIPOPROTEIN"/>
    <property type="match status" value="1"/>
</dbReference>
<keyword evidence="3" id="KW-1185">Reference proteome</keyword>
<proteinExistence type="predicted"/>
<keyword evidence="1" id="KW-0732">Signal</keyword>
<evidence type="ECO:0000313" key="2">
    <source>
        <dbReference type="EMBL" id="OXG09023.1"/>
    </source>
</evidence>
<evidence type="ECO:0000256" key="1">
    <source>
        <dbReference type="SAM" id="SignalP"/>
    </source>
</evidence>
<dbReference type="Proteomes" id="UP000214684">
    <property type="component" value="Unassembled WGS sequence"/>
</dbReference>
<protein>
    <recommendedName>
        <fullName evidence="4">DUF4374 domain-containing protein</fullName>
    </recommendedName>
</protein>
<dbReference type="RefSeq" id="WP_089478110.1">
    <property type="nucleotide sequence ID" value="NZ_MUGS01000004.1"/>
</dbReference>
<evidence type="ECO:0000313" key="3">
    <source>
        <dbReference type="Proteomes" id="UP000214684"/>
    </source>
</evidence>
<feature type="chain" id="PRO_5030039528" description="DUF4374 domain-containing protein" evidence="1">
    <location>
        <begin position="20"/>
        <end position="443"/>
    </location>
</feature>
<feature type="signal peptide" evidence="1">
    <location>
        <begin position="1"/>
        <end position="19"/>
    </location>
</feature>
<gene>
    <name evidence="2" type="ORF">B0A64_03245</name>
</gene>
<dbReference type="AlphaFoldDB" id="A0A227PHJ5"/>
<name>A0A227PHJ5_9FLAO</name>